<dbReference type="EMBL" id="JAPEVB010000002">
    <property type="protein sequence ID" value="KAJ4393020.1"/>
    <property type="molecule type" value="Genomic_DNA"/>
</dbReference>
<comment type="caution">
    <text evidence="1">The sequence shown here is derived from an EMBL/GenBank/DDBJ whole genome shotgun (WGS) entry which is preliminary data.</text>
</comment>
<evidence type="ECO:0000313" key="1">
    <source>
        <dbReference type="EMBL" id="KAJ4393020.1"/>
    </source>
</evidence>
<organism evidence="1 2">
    <name type="scientific">Gnomoniopsis smithogilvyi</name>
    <dbReference type="NCBI Taxonomy" id="1191159"/>
    <lineage>
        <taxon>Eukaryota</taxon>
        <taxon>Fungi</taxon>
        <taxon>Dikarya</taxon>
        <taxon>Ascomycota</taxon>
        <taxon>Pezizomycotina</taxon>
        <taxon>Sordariomycetes</taxon>
        <taxon>Sordariomycetidae</taxon>
        <taxon>Diaporthales</taxon>
        <taxon>Gnomoniaceae</taxon>
        <taxon>Gnomoniopsis</taxon>
    </lineage>
</organism>
<name>A0A9W8YYC4_9PEZI</name>
<dbReference type="AlphaFoldDB" id="A0A9W8YYC4"/>
<keyword evidence="2" id="KW-1185">Reference proteome</keyword>
<proteinExistence type="predicted"/>
<evidence type="ECO:0000313" key="2">
    <source>
        <dbReference type="Proteomes" id="UP001140453"/>
    </source>
</evidence>
<protein>
    <submittedName>
        <fullName evidence="1">Uncharacterized protein</fullName>
    </submittedName>
</protein>
<dbReference type="Proteomes" id="UP001140453">
    <property type="component" value="Unassembled WGS sequence"/>
</dbReference>
<gene>
    <name evidence="1" type="ORF">N0V93_002226</name>
</gene>
<sequence>MAGTELSKPTTNVKLEFSLLSLKEYGKGYNLHLEYSTAPPEEDPEKERTRTRKLVSEHHYNMAESKSDRSKYCGKFFEDRILINVKSVGITSLVQHPQQKQCFVYVKSEENGEKLIELLRLPPNKTSLEEDGKRYKVRIHTEVKYSELKSSIGGPERQAKRTKASARADQHRIIADWVSKRAKAAYTYWN</sequence>
<reference evidence="1" key="1">
    <citation type="submission" date="2022-10" db="EMBL/GenBank/DDBJ databases">
        <title>Tapping the CABI collections for fungal endophytes: first genome assemblies for Collariella, Neodidymelliopsis, Ascochyta clinopodiicola, Didymella pomorum, Didymosphaeria variabile, Neocosmospora piperis and Neocucurbitaria cava.</title>
        <authorList>
            <person name="Hill R."/>
        </authorList>
    </citation>
    <scope>NUCLEOTIDE SEQUENCE</scope>
    <source>
        <strain evidence="1">IMI 355082</strain>
    </source>
</reference>
<accession>A0A9W8YYC4</accession>